<comment type="caution">
    <text evidence="2">The sequence shown here is derived from an EMBL/GenBank/DDBJ whole genome shotgun (WGS) entry which is preliminary data.</text>
</comment>
<dbReference type="AlphaFoldDB" id="A0A392T483"/>
<keyword evidence="3" id="KW-1185">Reference proteome</keyword>
<evidence type="ECO:0000256" key="1">
    <source>
        <dbReference type="SAM" id="MobiDB-lite"/>
    </source>
</evidence>
<name>A0A392T483_9FABA</name>
<feature type="compositionally biased region" description="Basic residues" evidence="1">
    <location>
        <begin position="30"/>
        <end position="40"/>
    </location>
</feature>
<accession>A0A392T483</accession>
<sequence>MKMKRGTSKANTYEKKKKLEKRTSAPKQSKAQKKLKIKQE</sequence>
<dbReference type="EMBL" id="LXQA010503502">
    <property type="protein sequence ID" value="MCI55898.1"/>
    <property type="molecule type" value="Genomic_DNA"/>
</dbReference>
<protein>
    <submittedName>
        <fullName evidence="2">Uncharacterized protein</fullName>
    </submittedName>
</protein>
<feature type="region of interest" description="Disordered" evidence="1">
    <location>
        <begin position="1"/>
        <end position="40"/>
    </location>
</feature>
<dbReference type="Proteomes" id="UP000265520">
    <property type="component" value="Unassembled WGS sequence"/>
</dbReference>
<evidence type="ECO:0000313" key="2">
    <source>
        <dbReference type="EMBL" id="MCI55898.1"/>
    </source>
</evidence>
<organism evidence="2 3">
    <name type="scientific">Trifolium medium</name>
    <dbReference type="NCBI Taxonomy" id="97028"/>
    <lineage>
        <taxon>Eukaryota</taxon>
        <taxon>Viridiplantae</taxon>
        <taxon>Streptophyta</taxon>
        <taxon>Embryophyta</taxon>
        <taxon>Tracheophyta</taxon>
        <taxon>Spermatophyta</taxon>
        <taxon>Magnoliopsida</taxon>
        <taxon>eudicotyledons</taxon>
        <taxon>Gunneridae</taxon>
        <taxon>Pentapetalae</taxon>
        <taxon>rosids</taxon>
        <taxon>fabids</taxon>
        <taxon>Fabales</taxon>
        <taxon>Fabaceae</taxon>
        <taxon>Papilionoideae</taxon>
        <taxon>50 kb inversion clade</taxon>
        <taxon>NPAAA clade</taxon>
        <taxon>Hologalegina</taxon>
        <taxon>IRL clade</taxon>
        <taxon>Trifolieae</taxon>
        <taxon>Trifolium</taxon>
    </lineage>
</organism>
<reference evidence="2 3" key="1">
    <citation type="journal article" date="2018" name="Front. Plant Sci.">
        <title>Red Clover (Trifolium pratense) and Zigzag Clover (T. medium) - A Picture of Genomic Similarities and Differences.</title>
        <authorList>
            <person name="Dluhosova J."/>
            <person name="Istvanek J."/>
            <person name="Nedelnik J."/>
            <person name="Repkova J."/>
        </authorList>
    </citation>
    <scope>NUCLEOTIDE SEQUENCE [LARGE SCALE GENOMIC DNA]</scope>
    <source>
        <strain evidence="3">cv. 10/8</strain>
        <tissue evidence="2">Leaf</tissue>
    </source>
</reference>
<proteinExistence type="predicted"/>
<feature type="non-terminal residue" evidence="2">
    <location>
        <position position="40"/>
    </location>
</feature>
<evidence type="ECO:0000313" key="3">
    <source>
        <dbReference type="Proteomes" id="UP000265520"/>
    </source>
</evidence>